<keyword evidence="1" id="KW-0472">Membrane</keyword>
<evidence type="ECO:0000313" key="2">
    <source>
        <dbReference type="EMBL" id="SVA67941.1"/>
    </source>
</evidence>
<gene>
    <name evidence="2" type="ORF">METZ01_LOCUS120795</name>
</gene>
<keyword evidence="1" id="KW-0812">Transmembrane</keyword>
<reference evidence="2" key="1">
    <citation type="submission" date="2018-05" db="EMBL/GenBank/DDBJ databases">
        <authorList>
            <person name="Lanie J.A."/>
            <person name="Ng W.-L."/>
            <person name="Kazmierczak K.M."/>
            <person name="Andrzejewski T.M."/>
            <person name="Davidsen T.M."/>
            <person name="Wayne K.J."/>
            <person name="Tettelin H."/>
            <person name="Glass J.I."/>
            <person name="Rusch D."/>
            <person name="Podicherti R."/>
            <person name="Tsui H.-C.T."/>
            <person name="Winkler M.E."/>
        </authorList>
    </citation>
    <scope>NUCLEOTIDE SEQUENCE</scope>
</reference>
<keyword evidence="1" id="KW-1133">Transmembrane helix</keyword>
<dbReference type="AlphaFoldDB" id="A0A381XU55"/>
<accession>A0A381XU55</accession>
<sequence>MNVCQLLEEMRTLVFYVVLRYFVVWILHCVYFVFVNMSHNQLKIPFAVNLICQEQTVFLSV</sequence>
<organism evidence="2">
    <name type="scientific">marine metagenome</name>
    <dbReference type="NCBI Taxonomy" id="408172"/>
    <lineage>
        <taxon>unclassified sequences</taxon>
        <taxon>metagenomes</taxon>
        <taxon>ecological metagenomes</taxon>
    </lineage>
</organism>
<proteinExistence type="predicted"/>
<evidence type="ECO:0000256" key="1">
    <source>
        <dbReference type="SAM" id="Phobius"/>
    </source>
</evidence>
<feature type="transmembrane region" description="Helical" evidence="1">
    <location>
        <begin position="13"/>
        <end position="34"/>
    </location>
</feature>
<protein>
    <submittedName>
        <fullName evidence="2">Uncharacterized protein</fullName>
    </submittedName>
</protein>
<dbReference type="EMBL" id="UINC01016295">
    <property type="protein sequence ID" value="SVA67941.1"/>
    <property type="molecule type" value="Genomic_DNA"/>
</dbReference>
<name>A0A381XU55_9ZZZZ</name>